<dbReference type="InterPro" id="IPR032694">
    <property type="entry name" value="CopC/D"/>
</dbReference>
<protein>
    <recommendedName>
        <fullName evidence="8">CopC domain-containing protein</fullName>
    </recommendedName>
</protein>
<keyword evidence="6" id="KW-0186">Copper</keyword>
<proteinExistence type="inferred from homology"/>
<accession>A0ABQ6CDU1</accession>
<dbReference type="InterPro" id="IPR047685">
    <property type="entry name" value="CopC-like"/>
</dbReference>
<dbReference type="InterPro" id="IPR014755">
    <property type="entry name" value="Cu-Rt/internalin_Ig-like"/>
</dbReference>
<dbReference type="Proteomes" id="UP001156882">
    <property type="component" value="Unassembled WGS sequence"/>
</dbReference>
<dbReference type="RefSeq" id="WP_284310791.1">
    <property type="nucleotide sequence ID" value="NZ_BSPC01000007.1"/>
</dbReference>
<feature type="chain" id="PRO_5046619740" description="CopC domain-containing protein" evidence="7">
    <location>
        <begin position="26"/>
        <end position="123"/>
    </location>
</feature>
<comment type="similarity">
    <text evidence="2">Belongs to the CopC family.</text>
</comment>
<dbReference type="PANTHER" id="PTHR34820">
    <property type="entry name" value="INNER MEMBRANE PROTEIN YEBZ"/>
    <property type="match status" value="1"/>
</dbReference>
<dbReference type="PANTHER" id="PTHR34820:SF4">
    <property type="entry name" value="INNER MEMBRANE PROTEIN YEBZ"/>
    <property type="match status" value="1"/>
</dbReference>
<keyword evidence="10" id="KW-1185">Reference proteome</keyword>
<evidence type="ECO:0000313" key="10">
    <source>
        <dbReference type="Proteomes" id="UP001156882"/>
    </source>
</evidence>
<dbReference type="Pfam" id="PF04234">
    <property type="entry name" value="CopC"/>
    <property type="match status" value="1"/>
</dbReference>
<evidence type="ECO:0000256" key="3">
    <source>
        <dbReference type="ARBA" id="ARBA00022723"/>
    </source>
</evidence>
<dbReference type="InterPro" id="IPR007348">
    <property type="entry name" value="CopC_dom"/>
</dbReference>
<dbReference type="InterPro" id="IPR014756">
    <property type="entry name" value="Ig_E-set"/>
</dbReference>
<keyword evidence="5" id="KW-0574">Periplasm</keyword>
<dbReference type="Gene3D" id="2.60.40.1220">
    <property type="match status" value="1"/>
</dbReference>
<evidence type="ECO:0000256" key="2">
    <source>
        <dbReference type="ARBA" id="ARBA00010509"/>
    </source>
</evidence>
<comment type="caution">
    <text evidence="9">The sequence shown here is derived from an EMBL/GenBank/DDBJ whole genome shotgun (WGS) entry which is preliminary data.</text>
</comment>
<dbReference type="NCBIfam" id="NF033814">
    <property type="entry name" value="copper_CopC"/>
    <property type="match status" value="1"/>
</dbReference>
<gene>
    <name evidence="9" type="ORF">GCM10007874_09750</name>
</gene>
<sequence>MTRTLLSRTAIAVLLALGLAGPAFAHAHLKSAVPAVDGTVAAAPSELDLTFSEAINLKLSGVKVTGPDGGAVATTGAMLMNADTTLMVALPAGLKPGSYKVDWHALARDGHATHGSYGFTVKP</sequence>
<evidence type="ECO:0000256" key="1">
    <source>
        <dbReference type="ARBA" id="ARBA00004418"/>
    </source>
</evidence>
<evidence type="ECO:0000313" key="9">
    <source>
        <dbReference type="EMBL" id="GLS17959.1"/>
    </source>
</evidence>
<reference evidence="10" key="1">
    <citation type="journal article" date="2019" name="Int. J. Syst. Evol. Microbiol.">
        <title>The Global Catalogue of Microorganisms (GCM) 10K type strain sequencing project: providing services to taxonomists for standard genome sequencing and annotation.</title>
        <authorList>
            <consortium name="The Broad Institute Genomics Platform"/>
            <consortium name="The Broad Institute Genome Sequencing Center for Infectious Disease"/>
            <person name="Wu L."/>
            <person name="Ma J."/>
        </authorList>
    </citation>
    <scope>NUCLEOTIDE SEQUENCE [LARGE SCALE GENOMIC DNA]</scope>
    <source>
        <strain evidence="10">NBRC 101365</strain>
    </source>
</reference>
<evidence type="ECO:0000256" key="4">
    <source>
        <dbReference type="ARBA" id="ARBA00022729"/>
    </source>
</evidence>
<keyword evidence="3" id="KW-0479">Metal-binding</keyword>
<dbReference type="EMBL" id="BSPC01000007">
    <property type="protein sequence ID" value="GLS17959.1"/>
    <property type="molecule type" value="Genomic_DNA"/>
</dbReference>
<evidence type="ECO:0000256" key="6">
    <source>
        <dbReference type="ARBA" id="ARBA00023008"/>
    </source>
</evidence>
<name>A0ABQ6CDU1_9HYPH</name>
<keyword evidence="4 7" id="KW-0732">Signal</keyword>
<feature type="domain" description="CopC" evidence="8">
    <location>
        <begin position="26"/>
        <end position="121"/>
    </location>
</feature>
<evidence type="ECO:0000256" key="7">
    <source>
        <dbReference type="SAM" id="SignalP"/>
    </source>
</evidence>
<comment type="subcellular location">
    <subcellularLocation>
        <location evidence="1">Periplasm</location>
    </subcellularLocation>
</comment>
<feature type="signal peptide" evidence="7">
    <location>
        <begin position="1"/>
        <end position="25"/>
    </location>
</feature>
<evidence type="ECO:0000256" key="5">
    <source>
        <dbReference type="ARBA" id="ARBA00022764"/>
    </source>
</evidence>
<dbReference type="SUPFAM" id="SSF81296">
    <property type="entry name" value="E set domains"/>
    <property type="match status" value="1"/>
</dbReference>
<evidence type="ECO:0000259" key="8">
    <source>
        <dbReference type="Pfam" id="PF04234"/>
    </source>
</evidence>
<organism evidence="9 10">
    <name type="scientific">Labrys miyagiensis</name>
    <dbReference type="NCBI Taxonomy" id="346912"/>
    <lineage>
        <taxon>Bacteria</taxon>
        <taxon>Pseudomonadati</taxon>
        <taxon>Pseudomonadota</taxon>
        <taxon>Alphaproteobacteria</taxon>
        <taxon>Hyphomicrobiales</taxon>
        <taxon>Xanthobacteraceae</taxon>
        <taxon>Labrys</taxon>
    </lineage>
</organism>